<dbReference type="VEuPathDB" id="FungiDB:H257_10572"/>
<dbReference type="GO" id="GO:0035269">
    <property type="term" value="P:protein O-linked glycosylation via mannose"/>
    <property type="evidence" value="ECO:0007669"/>
    <property type="project" value="TreeGrafter"/>
</dbReference>
<dbReference type="PANTHER" id="PTHR44227:SF3">
    <property type="entry name" value="PROTEIN O-MANNOSYL-TRANSFERASE TMTC4"/>
    <property type="match status" value="1"/>
</dbReference>
<dbReference type="AlphaFoldDB" id="A0A397BBT0"/>
<dbReference type="Pfam" id="PF02516">
    <property type="entry name" value="STT3"/>
    <property type="match status" value="1"/>
</dbReference>
<evidence type="ECO:0000313" key="4">
    <source>
        <dbReference type="EMBL" id="RHY17959.1"/>
    </source>
</evidence>
<accession>A0A397BBT0</accession>
<dbReference type="InterPro" id="IPR011990">
    <property type="entry name" value="TPR-like_helical_dom_sf"/>
</dbReference>
<feature type="domain" description="Oligosaccharyl transferase STT3 N-terminal" evidence="3">
    <location>
        <begin position="6"/>
        <end position="83"/>
    </location>
</feature>
<dbReference type="UniPathway" id="UPA00378"/>
<evidence type="ECO:0000256" key="2">
    <source>
        <dbReference type="ARBA" id="ARBA00022803"/>
    </source>
</evidence>
<dbReference type="InterPro" id="IPR052346">
    <property type="entry name" value="O-mannosyl-transferase_TMTC"/>
</dbReference>
<dbReference type="GO" id="GO:0030968">
    <property type="term" value="P:endoplasmic reticulum unfolded protein response"/>
    <property type="evidence" value="ECO:0007669"/>
    <property type="project" value="TreeGrafter"/>
</dbReference>
<evidence type="ECO:0000259" key="3">
    <source>
        <dbReference type="Pfam" id="PF02516"/>
    </source>
</evidence>
<name>A0A397BBT0_APHAT</name>
<dbReference type="EMBL" id="QUTA01004906">
    <property type="protein sequence ID" value="RHY17959.1"/>
    <property type="molecule type" value="Genomic_DNA"/>
</dbReference>
<keyword evidence="1" id="KW-0677">Repeat</keyword>
<dbReference type="PANTHER" id="PTHR44227">
    <property type="match status" value="1"/>
</dbReference>
<evidence type="ECO:0000256" key="1">
    <source>
        <dbReference type="ARBA" id="ARBA00022737"/>
    </source>
</evidence>
<dbReference type="Pfam" id="PF13424">
    <property type="entry name" value="TPR_12"/>
    <property type="match status" value="1"/>
</dbReference>
<organism evidence="4 5">
    <name type="scientific">Aphanomyces astaci</name>
    <name type="common">Crayfish plague agent</name>
    <dbReference type="NCBI Taxonomy" id="112090"/>
    <lineage>
        <taxon>Eukaryota</taxon>
        <taxon>Sar</taxon>
        <taxon>Stramenopiles</taxon>
        <taxon>Oomycota</taxon>
        <taxon>Saprolegniomycetes</taxon>
        <taxon>Saprolegniales</taxon>
        <taxon>Verrucalvaceae</taxon>
        <taxon>Aphanomyces</taxon>
    </lineage>
</organism>
<dbReference type="SUPFAM" id="SSF48452">
    <property type="entry name" value="TPR-like"/>
    <property type="match status" value="1"/>
</dbReference>
<dbReference type="GO" id="GO:0016020">
    <property type="term" value="C:membrane"/>
    <property type="evidence" value="ECO:0007669"/>
    <property type="project" value="InterPro"/>
</dbReference>
<dbReference type="VEuPathDB" id="FungiDB:H257_10568"/>
<sequence>MSTVSLLHWTLNVVFRRPTILRNTCVLIAPIFGVGTTVATYRLTKDVTCRASTALVAAAMVAVVPANTSRSVGGSYEVMSIFALVITSTCGSKLCALALCFMRQLAVFEQHGAVELTTPLLMPKRASCALHVNRCALVDAAGVTVMLPFDFMHANQACTVASAAVAYYASPFLHGPWEFIASWDDSINFLDNTMIQQPLSISSIVSMFTTVKINVYEPLSWLLKALVHSVWGMDPFAVRTVTLVLHWVNCLVLYATSARLLRQLGQPHPLGCFIGTLLYAVHPIHVEVVGWPSAQPYALAMLFTLLCFYTHLHALECTSRHHRRFFSILSMGMPRDTSPIVVVPAVGQLFTYIDTMCYPSNRTLAVVSLCAVALCLAHVATLQLESWRTAEAVFRHGLKSDPTDWRILDQLQELLLETRPAEATLYLQQTLRYSPRHGLKAQLQIAKCHMLLGQSTEACAIYESLHEQYPTYAHVLNNMGICHWKQGRLRAARDLFVRAAANGTGLTRGDQSPQTNIILVDAWDPRTPRPTRWAGGTASMIVGFSAKYDWMVVVRSPKYVFWTKSS</sequence>
<dbReference type="Proteomes" id="UP000266239">
    <property type="component" value="Unassembled WGS sequence"/>
</dbReference>
<keyword evidence="2" id="KW-0802">TPR repeat</keyword>
<dbReference type="GO" id="GO:0005783">
    <property type="term" value="C:endoplasmic reticulum"/>
    <property type="evidence" value="ECO:0007669"/>
    <property type="project" value="TreeGrafter"/>
</dbReference>
<dbReference type="GO" id="GO:0000030">
    <property type="term" value="F:mannosyltransferase activity"/>
    <property type="evidence" value="ECO:0007669"/>
    <property type="project" value="TreeGrafter"/>
</dbReference>
<dbReference type="InterPro" id="IPR048307">
    <property type="entry name" value="STT3_N"/>
</dbReference>
<evidence type="ECO:0000313" key="5">
    <source>
        <dbReference type="Proteomes" id="UP000266239"/>
    </source>
</evidence>
<reference evidence="4 5" key="1">
    <citation type="submission" date="2018-08" db="EMBL/GenBank/DDBJ databases">
        <title>Aphanomyces genome sequencing and annotation.</title>
        <authorList>
            <person name="Minardi D."/>
            <person name="Oidtmann B."/>
            <person name="Van Der Giezen M."/>
            <person name="Studholme D.J."/>
        </authorList>
    </citation>
    <scope>NUCLEOTIDE SEQUENCE [LARGE SCALE GENOMIC DNA]</scope>
    <source>
        <strain evidence="4 5">Yx</strain>
    </source>
</reference>
<gene>
    <name evidence="4" type="ORF">DYB25_000566</name>
</gene>
<dbReference type="Gene3D" id="1.25.40.10">
    <property type="entry name" value="Tetratricopeptide repeat domain"/>
    <property type="match status" value="1"/>
</dbReference>
<proteinExistence type="predicted"/>
<comment type="caution">
    <text evidence="4">The sequence shown here is derived from an EMBL/GenBank/DDBJ whole genome shotgun (WGS) entry which is preliminary data.</text>
</comment>
<protein>
    <recommendedName>
        <fullName evidence="3">Oligosaccharyl transferase STT3 N-terminal domain-containing protein</fullName>
    </recommendedName>
</protein>